<evidence type="ECO:0000256" key="2">
    <source>
        <dbReference type="ARBA" id="ARBA00008133"/>
    </source>
</evidence>
<evidence type="ECO:0000259" key="9">
    <source>
        <dbReference type="Pfam" id="PF02602"/>
    </source>
</evidence>
<evidence type="ECO:0000256" key="3">
    <source>
        <dbReference type="ARBA" id="ARBA00013109"/>
    </source>
</evidence>
<dbReference type="InterPro" id="IPR003754">
    <property type="entry name" value="4pyrrol_synth_uPrphyn_synth"/>
</dbReference>
<reference evidence="10" key="1">
    <citation type="submission" date="2016-10" db="EMBL/GenBank/DDBJ databases">
        <authorList>
            <person name="de Groot N.N."/>
        </authorList>
    </citation>
    <scope>NUCLEOTIDE SEQUENCE</scope>
</reference>
<keyword evidence="5" id="KW-0627">Porphyrin biosynthesis</keyword>
<dbReference type="Gene3D" id="3.40.50.10090">
    <property type="match status" value="2"/>
</dbReference>
<comment type="catalytic activity">
    <reaction evidence="8">
        <text>hydroxymethylbilane = uroporphyrinogen III + H2O</text>
        <dbReference type="Rhea" id="RHEA:18965"/>
        <dbReference type="ChEBI" id="CHEBI:15377"/>
        <dbReference type="ChEBI" id="CHEBI:57308"/>
        <dbReference type="ChEBI" id="CHEBI:57845"/>
        <dbReference type="EC" id="4.2.1.75"/>
    </reaction>
</comment>
<protein>
    <recommendedName>
        <fullName evidence="3">uroporphyrinogen-III synthase</fullName>
        <ecNumber evidence="3">4.2.1.75</ecNumber>
    </recommendedName>
    <alternativeName>
        <fullName evidence="7">Hydroxymethylbilane hydrolyase [cyclizing]</fullName>
    </alternativeName>
    <alternativeName>
        <fullName evidence="6">Uroporphyrinogen-III cosynthase</fullName>
    </alternativeName>
</protein>
<dbReference type="Pfam" id="PF02602">
    <property type="entry name" value="HEM4"/>
    <property type="match status" value="1"/>
</dbReference>
<dbReference type="PANTHER" id="PTHR38042:SF1">
    <property type="entry name" value="UROPORPHYRINOGEN-III SYNTHASE, CHLOROPLASTIC"/>
    <property type="match status" value="1"/>
</dbReference>
<dbReference type="PANTHER" id="PTHR38042">
    <property type="entry name" value="UROPORPHYRINOGEN-III SYNTHASE, CHLOROPLASTIC"/>
    <property type="match status" value="1"/>
</dbReference>
<evidence type="ECO:0000313" key="10">
    <source>
        <dbReference type="EMBL" id="SFV88701.1"/>
    </source>
</evidence>
<gene>
    <name evidence="10" type="ORF">MNB_SUP05-SYMBIONT-7-470</name>
</gene>
<dbReference type="EMBL" id="FPIA01000077">
    <property type="protein sequence ID" value="SFV88701.1"/>
    <property type="molecule type" value="Genomic_DNA"/>
</dbReference>
<evidence type="ECO:0000256" key="8">
    <source>
        <dbReference type="ARBA" id="ARBA00048617"/>
    </source>
</evidence>
<name>A0A1W1E4B0_9ZZZZ</name>
<dbReference type="CDD" id="cd06578">
    <property type="entry name" value="HemD"/>
    <property type="match status" value="1"/>
</dbReference>
<feature type="domain" description="Tetrapyrrole biosynthesis uroporphyrinogen III synthase" evidence="9">
    <location>
        <begin position="15"/>
        <end position="235"/>
    </location>
</feature>
<evidence type="ECO:0000256" key="1">
    <source>
        <dbReference type="ARBA" id="ARBA00004772"/>
    </source>
</evidence>
<dbReference type="GO" id="GO:0006780">
    <property type="term" value="P:uroporphyrinogen III biosynthetic process"/>
    <property type="evidence" value="ECO:0007669"/>
    <property type="project" value="InterPro"/>
</dbReference>
<dbReference type="EC" id="4.2.1.75" evidence="3"/>
<evidence type="ECO:0000256" key="5">
    <source>
        <dbReference type="ARBA" id="ARBA00023244"/>
    </source>
</evidence>
<sequence length="242" mass="26643">MHILLTRALSQVQPLQNLMSEQGYQPVLFPSLAINPLHNTPLKTRYDALIFISANAVEYGLTVLKTLNCQTTQIFAVGAATAKKLEQYSVKVTAFPSQKASSEALLAMDEIQALHNCSILIFRGEGGRETLKEGLKQNNSVEYIEVYQRMPCAITAEHRNSLSVFLQNDKGIITATSVENLTALLSMIKQIDAKTHNAITQYPLVVLSERIKTVAHSAGFKQIEIATETNDKGLLNAIQTIS</sequence>
<dbReference type="SUPFAM" id="SSF69618">
    <property type="entry name" value="HemD-like"/>
    <property type="match status" value="1"/>
</dbReference>
<accession>A0A1W1E4B0</accession>
<evidence type="ECO:0000256" key="4">
    <source>
        <dbReference type="ARBA" id="ARBA00023239"/>
    </source>
</evidence>
<evidence type="ECO:0000256" key="6">
    <source>
        <dbReference type="ARBA" id="ARBA00031702"/>
    </source>
</evidence>
<dbReference type="GO" id="GO:0004852">
    <property type="term" value="F:uroporphyrinogen-III synthase activity"/>
    <property type="evidence" value="ECO:0007669"/>
    <property type="project" value="UniProtKB-EC"/>
</dbReference>
<comment type="similarity">
    <text evidence="2">Belongs to the uroporphyrinogen-III synthase family.</text>
</comment>
<dbReference type="AlphaFoldDB" id="A0A1W1E4B0"/>
<comment type="pathway">
    <text evidence="1">Porphyrin-containing compound metabolism; protoporphyrin-IX biosynthesis; coproporphyrinogen-III from 5-aminolevulinate: step 3/4.</text>
</comment>
<dbReference type="InterPro" id="IPR039793">
    <property type="entry name" value="UROS/Hem4"/>
</dbReference>
<evidence type="ECO:0000256" key="7">
    <source>
        <dbReference type="ARBA" id="ARBA00032649"/>
    </source>
</evidence>
<dbReference type="InterPro" id="IPR036108">
    <property type="entry name" value="4pyrrol_syn_uPrphyn_synt_sf"/>
</dbReference>
<proteinExistence type="inferred from homology"/>
<organism evidence="10">
    <name type="scientific">hydrothermal vent metagenome</name>
    <dbReference type="NCBI Taxonomy" id="652676"/>
    <lineage>
        <taxon>unclassified sequences</taxon>
        <taxon>metagenomes</taxon>
        <taxon>ecological metagenomes</taxon>
    </lineage>
</organism>
<keyword evidence="4 10" id="KW-0456">Lyase</keyword>